<dbReference type="GO" id="GO:0016020">
    <property type="term" value="C:membrane"/>
    <property type="evidence" value="ECO:0007669"/>
    <property type="project" value="UniProtKB-SubCell"/>
</dbReference>
<dbReference type="Pfam" id="PF05277">
    <property type="entry name" value="DUF726"/>
    <property type="match status" value="1"/>
</dbReference>
<evidence type="ECO:0000256" key="1">
    <source>
        <dbReference type="ARBA" id="ARBA00004141"/>
    </source>
</evidence>
<accession>A0A199UK49</accession>
<reference evidence="7 8" key="1">
    <citation type="journal article" date="2016" name="DNA Res.">
        <title>The draft genome of MD-2 pineapple using hybrid error correction of long reads.</title>
        <authorList>
            <person name="Redwan R.M."/>
            <person name="Saidin A."/>
            <person name="Kumar S.V."/>
        </authorList>
    </citation>
    <scope>NUCLEOTIDE SEQUENCE [LARGE SCALE GENOMIC DNA]</scope>
    <source>
        <strain evidence="8">cv. MD2</strain>
        <tissue evidence="7">Leaf</tissue>
    </source>
</reference>
<dbReference type="Gene3D" id="3.40.50.1820">
    <property type="entry name" value="alpha/beta hydrolase"/>
    <property type="match status" value="1"/>
</dbReference>
<dbReference type="PANTHER" id="PTHR17920:SF3">
    <property type="entry name" value="TRANSMEMBRANE AND COILED-COIL DOMAIN-CONTAINING PROTEIN 4"/>
    <property type="match status" value="1"/>
</dbReference>
<proteinExistence type="inferred from homology"/>
<evidence type="ECO:0000256" key="5">
    <source>
        <dbReference type="ARBA" id="ARBA00023136"/>
    </source>
</evidence>
<evidence type="ECO:0000256" key="6">
    <source>
        <dbReference type="SAM" id="Phobius"/>
    </source>
</evidence>
<dbReference type="SUPFAM" id="SSF53474">
    <property type="entry name" value="alpha/beta-Hydrolases"/>
    <property type="match status" value="1"/>
</dbReference>
<organism evidence="7 8">
    <name type="scientific">Ananas comosus</name>
    <name type="common">Pineapple</name>
    <name type="synonym">Ananas ananas</name>
    <dbReference type="NCBI Taxonomy" id="4615"/>
    <lineage>
        <taxon>Eukaryota</taxon>
        <taxon>Viridiplantae</taxon>
        <taxon>Streptophyta</taxon>
        <taxon>Embryophyta</taxon>
        <taxon>Tracheophyta</taxon>
        <taxon>Spermatophyta</taxon>
        <taxon>Magnoliopsida</taxon>
        <taxon>Liliopsida</taxon>
        <taxon>Poales</taxon>
        <taxon>Bromeliaceae</taxon>
        <taxon>Bromelioideae</taxon>
        <taxon>Ananas</taxon>
    </lineage>
</organism>
<dbReference type="InterPro" id="IPR029058">
    <property type="entry name" value="AB_hydrolase_fold"/>
</dbReference>
<feature type="transmembrane region" description="Helical" evidence="6">
    <location>
        <begin position="48"/>
        <end position="69"/>
    </location>
</feature>
<protein>
    <submittedName>
        <fullName evidence="7">Transmembrane and coiled-coil domain-containing protein 4</fullName>
    </submittedName>
</protein>
<gene>
    <name evidence="7" type="ORF">ACMD2_24498</name>
</gene>
<evidence type="ECO:0000256" key="4">
    <source>
        <dbReference type="ARBA" id="ARBA00022989"/>
    </source>
</evidence>
<sequence>MMQFHKGTNEVTVEYALQWESKNLIAVSTAIQDWLTSRLTMELMKRGAMMTVLSTLVTAFAWPATLLAATDFIDSKWSIAIDRADKAGKLLAEVLLKGLQGNRPVTLIGFSLGARVIFKCLQELAESGDNEGLVERVVLLGAPVSVKGEQWEPARKMVAGRFINVYSTNDWILGVTFRASLLTQGLAGIQSIDVPGVENVDVTDMVDGHSSYLWAVQQILEQLELNTYYPVFTRANTGSK</sequence>
<dbReference type="PANTHER" id="PTHR17920">
    <property type="entry name" value="TRANSMEMBRANE AND COILED-COIL DOMAIN-CONTAINING PROTEIN 4 TMCO4"/>
    <property type="match status" value="1"/>
</dbReference>
<dbReference type="AlphaFoldDB" id="A0A199UK49"/>
<name>A0A199UK49_ANACO</name>
<dbReference type="Proteomes" id="UP000092600">
    <property type="component" value="Unassembled WGS sequence"/>
</dbReference>
<dbReference type="InterPro" id="IPR007941">
    <property type="entry name" value="DUF726"/>
</dbReference>
<comment type="similarity">
    <text evidence="2">Belongs to the TMCO4 family.</text>
</comment>
<evidence type="ECO:0000256" key="2">
    <source>
        <dbReference type="ARBA" id="ARBA00009824"/>
    </source>
</evidence>
<dbReference type="EMBL" id="LSRQ01007282">
    <property type="protein sequence ID" value="OAY65109.1"/>
    <property type="molecule type" value="Genomic_DNA"/>
</dbReference>
<keyword evidence="5 6" id="KW-0472">Membrane</keyword>
<keyword evidence="4 6" id="KW-1133">Transmembrane helix</keyword>
<keyword evidence="3 6" id="KW-0812">Transmembrane</keyword>
<comment type="caution">
    <text evidence="7">The sequence shown here is derived from an EMBL/GenBank/DDBJ whole genome shotgun (WGS) entry which is preliminary data.</text>
</comment>
<comment type="subcellular location">
    <subcellularLocation>
        <location evidence="1">Membrane</location>
        <topology evidence="1">Multi-pass membrane protein</topology>
    </subcellularLocation>
</comment>
<evidence type="ECO:0000313" key="7">
    <source>
        <dbReference type="EMBL" id="OAY65109.1"/>
    </source>
</evidence>
<evidence type="ECO:0000256" key="3">
    <source>
        <dbReference type="ARBA" id="ARBA00022692"/>
    </source>
</evidence>
<evidence type="ECO:0000313" key="8">
    <source>
        <dbReference type="Proteomes" id="UP000092600"/>
    </source>
</evidence>